<keyword evidence="4" id="KW-1185">Reference proteome</keyword>
<feature type="compositionally biased region" description="Low complexity" evidence="1">
    <location>
        <begin position="115"/>
        <end position="128"/>
    </location>
</feature>
<dbReference type="AlphaFoldDB" id="A0AAI9XL72"/>
<feature type="signal peptide" evidence="2">
    <location>
        <begin position="1"/>
        <end position="17"/>
    </location>
</feature>
<organism evidence="3 4">
    <name type="scientific">Colletotrichum melonis</name>
    <dbReference type="NCBI Taxonomy" id="1209925"/>
    <lineage>
        <taxon>Eukaryota</taxon>
        <taxon>Fungi</taxon>
        <taxon>Dikarya</taxon>
        <taxon>Ascomycota</taxon>
        <taxon>Pezizomycotina</taxon>
        <taxon>Sordariomycetes</taxon>
        <taxon>Hypocreomycetidae</taxon>
        <taxon>Glomerellales</taxon>
        <taxon>Glomerellaceae</taxon>
        <taxon>Colletotrichum</taxon>
        <taxon>Colletotrichum acutatum species complex</taxon>
    </lineage>
</organism>
<feature type="compositionally biased region" description="Basic and acidic residues" evidence="1">
    <location>
        <begin position="90"/>
        <end position="104"/>
    </location>
</feature>
<sequence>LTSLLSLFFLRTYTSFAYTTLAIERNRERKAEEMAKRDSLTVWLPKEMYGSVEPLADDRFIWCPMPFDNSLPVEQTSFIDMGGDDEDNDNKEPARIPDDDRPMIDYELPAPPPAAVLAGPSTDMSMSETESEREFPMRQISQNLGRGRRRSRKTRPVRQQQHKHAGSESRGFAVHLGLNLDIEVTLKARIFGDLEISAFDAFNVQNVFERLRREDIHTELAKTGVAESDELLSDGKQCCNTAGPMLWVLVLSEHTSTERDGQVQGSSAVNCFFKKEEDKDHRR</sequence>
<feature type="region of interest" description="Disordered" evidence="1">
    <location>
        <begin position="80"/>
        <end position="168"/>
    </location>
</feature>
<feature type="compositionally biased region" description="Basic residues" evidence="1">
    <location>
        <begin position="146"/>
        <end position="164"/>
    </location>
</feature>
<evidence type="ECO:0000313" key="4">
    <source>
        <dbReference type="Proteomes" id="UP001239795"/>
    </source>
</evidence>
<proteinExistence type="predicted"/>
<name>A0AAI9XL72_9PEZI</name>
<reference evidence="3 4" key="1">
    <citation type="submission" date="2016-10" db="EMBL/GenBank/DDBJ databases">
        <title>The genome sequence of Colletotrichum fioriniae PJ7.</title>
        <authorList>
            <person name="Baroncelli R."/>
        </authorList>
    </citation>
    <scope>NUCLEOTIDE SEQUENCE [LARGE SCALE GENOMIC DNA]</scope>
    <source>
        <strain evidence="3">Col 31</strain>
    </source>
</reference>
<dbReference type="Proteomes" id="UP001239795">
    <property type="component" value="Unassembled WGS sequence"/>
</dbReference>
<keyword evidence="2" id="KW-0732">Signal</keyword>
<evidence type="ECO:0000256" key="2">
    <source>
        <dbReference type="SAM" id="SignalP"/>
    </source>
</evidence>
<accession>A0AAI9XL72</accession>
<comment type="caution">
    <text evidence="3">The sequence shown here is derived from an EMBL/GenBank/DDBJ whole genome shotgun (WGS) entry which is preliminary data.</text>
</comment>
<gene>
    <name evidence="3" type="ORF">CMEL01_06624</name>
</gene>
<dbReference type="EMBL" id="MLGG01000046">
    <property type="protein sequence ID" value="KAK1452050.1"/>
    <property type="molecule type" value="Genomic_DNA"/>
</dbReference>
<feature type="chain" id="PRO_5042473576" evidence="2">
    <location>
        <begin position="18"/>
        <end position="283"/>
    </location>
</feature>
<protein>
    <submittedName>
        <fullName evidence="3">Uncharacterized protein</fullName>
    </submittedName>
</protein>
<evidence type="ECO:0000313" key="3">
    <source>
        <dbReference type="EMBL" id="KAK1452050.1"/>
    </source>
</evidence>
<evidence type="ECO:0000256" key="1">
    <source>
        <dbReference type="SAM" id="MobiDB-lite"/>
    </source>
</evidence>
<feature type="non-terminal residue" evidence="3">
    <location>
        <position position="1"/>
    </location>
</feature>